<protein>
    <submittedName>
        <fullName evidence="3">Putative oxidoreductase YdgJ</fullName>
        <ecNumber evidence="3">1.-.-.-</ecNumber>
    </submittedName>
</protein>
<accession>A0A1J5SAQ5</accession>
<feature type="domain" description="GFO/IDH/MocA-like oxidoreductase" evidence="2">
    <location>
        <begin position="134"/>
        <end position="257"/>
    </location>
</feature>
<evidence type="ECO:0000259" key="1">
    <source>
        <dbReference type="Pfam" id="PF01408"/>
    </source>
</evidence>
<feature type="domain" description="Gfo/Idh/MocA-like oxidoreductase N-terminal" evidence="1">
    <location>
        <begin position="6"/>
        <end position="123"/>
    </location>
</feature>
<dbReference type="GO" id="GO:0016491">
    <property type="term" value="F:oxidoreductase activity"/>
    <property type="evidence" value="ECO:0007669"/>
    <property type="project" value="UniProtKB-KW"/>
</dbReference>
<comment type="caution">
    <text evidence="3">The sequence shown here is derived from an EMBL/GenBank/DDBJ whole genome shotgun (WGS) entry which is preliminary data.</text>
</comment>
<dbReference type="PANTHER" id="PTHR43249:SF1">
    <property type="entry name" value="D-GLUCOSIDE 3-DEHYDROGENASE"/>
    <property type="match status" value="1"/>
</dbReference>
<dbReference type="AlphaFoldDB" id="A0A1J5SAQ5"/>
<keyword evidence="3" id="KW-0560">Oxidoreductase</keyword>
<evidence type="ECO:0000313" key="3">
    <source>
        <dbReference type="EMBL" id="OIQ98827.1"/>
    </source>
</evidence>
<dbReference type="PANTHER" id="PTHR43249">
    <property type="entry name" value="UDP-N-ACETYL-2-AMINO-2-DEOXY-D-GLUCURONATE OXIDASE"/>
    <property type="match status" value="1"/>
</dbReference>
<dbReference type="InterPro" id="IPR055170">
    <property type="entry name" value="GFO_IDH_MocA-like_dom"/>
</dbReference>
<dbReference type="InterPro" id="IPR000683">
    <property type="entry name" value="Gfo/Idh/MocA-like_OxRdtase_N"/>
</dbReference>
<dbReference type="InterPro" id="IPR036291">
    <property type="entry name" value="NAD(P)-bd_dom_sf"/>
</dbReference>
<dbReference type="EMBL" id="MLJW01000114">
    <property type="protein sequence ID" value="OIQ98827.1"/>
    <property type="molecule type" value="Genomic_DNA"/>
</dbReference>
<dbReference type="SUPFAM" id="SSF55347">
    <property type="entry name" value="Glyceraldehyde-3-phosphate dehydrogenase-like, C-terminal domain"/>
    <property type="match status" value="1"/>
</dbReference>
<evidence type="ECO:0000259" key="2">
    <source>
        <dbReference type="Pfam" id="PF22725"/>
    </source>
</evidence>
<dbReference type="EC" id="1.-.-.-" evidence="3"/>
<name>A0A1J5SAQ5_9ZZZZ</name>
<dbReference type="Pfam" id="PF22725">
    <property type="entry name" value="GFO_IDH_MocA_C3"/>
    <property type="match status" value="1"/>
</dbReference>
<dbReference type="Gene3D" id="3.30.360.10">
    <property type="entry name" value="Dihydrodipicolinate Reductase, domain 2"/>
    <property type="match status" value="1"/>
</dbReference>
<gene>
    <name evidence="3" type="primary">ydgJ_2</name>
    <name evidence="3" type="ORF">GALL_191930</name>
</gene>
<dbReference type="Pfam" id="PF01408">
    <property type="entry name" value="GFO_IDH_MocA"/>
    <property type="match status" value="1"/>
</dbReference>
<reference evidence="3" key="1">
    <citation type="submission" date="2016-10" db="EMBL/GenBank/DDBJ databases">
        <title>Sequence of Gallionella enrichment culture.</title>
        <authorList>
            <person name="Poehlein A."/>
            <person name="Muehling M."/>
            <person name="Daniel R."/>
        </authorList>
    </citation>
    <scope>NUCLEOTIDE SEQUENCE</scope>
</reference>
<organism evidence="3">
    <name type="scientific">mine drainage metagenome</name>
    <dbReference type="NCBI Taxonomy" id="410659"/>
    <lineage>
        <taxon>unclassified sequences</taxon>
        <taxon>metagenomes</taxon>
        <taxon>ecological metagenomes</taxon>
    </lineage>
</organism>
<proteinExistence type="predicted"/>
<dbReference type="SUPFAM" id="SSF51735">
    <property type="entry name" value="NAD(P)-binding Rossmann-fold domains"/>
    <property type="match status" value="1"/>
</dbReference>
<sequence>MANSNLKVGVVGLGVMGRNYAQRLHRGEIPGAELAAVCVRDAGRRLELEREFPVRTFLSFDDFLRSGIDAVLVATPHFSHVNLGVAALEAGLHVLLDKPIAVDKAGAERLIAAHRERPRQVFAAMFNQRTNPAYARLRAMIAGGELGALQRIQWTVTDWFRPQHYYDSSRWRATWGGEGGGVLVNQCPHQLDLYQWLFGMPRGVRAFCQYGRFHDIEVEDSVTAHLEHADGATGLFVTTTGEAPGVNRLEVAGDAGLVVIADGRFTFKRNAVPTSDLVRSANESFPKPDFQESTFDASDPGEQHAGILRNFVAACSDGAQLIAPADEGIRSVELANAMLYSSATAQTITLPLDSAVYRRWLDEKIAGSRFRPAST</sequence>
<dbReference type="Gene3D" id="3.40.50.720">
    <property type="entry name" value="NAD(P)-binding Rossmann-like Domain"/>
    <property type="match status" value="1"/>
</dbReference>
<dbReference type="GO" id="GO:0000166">
    <property type="term" value="F:nucleotide binding"/>
    <property type="evidence" value="ECO:0007669"/>
    <property type="project" value="InterPro"/>
</dbReference>
<dbReference type="InterPro" id="IPR052515">
    <property type="entry name" value="Gfo/Idh/MocA_Oxidoreductase"/>
</dbReference>